<protein>
    <submittedName>
        <fullName evidence="2">NAD(P)-dependent oxidoreductase</fullName>
    </submittedName>
</protein>
<dbReference type="EMBL" id="REFW01000001">
    <property type="protein sequence ID" value="RMB61287.1"/>
    <property type="molecule type" value="Genomic_DNA"/>
</dbReference>
<dbReference type="Proteomes" id="UP000275256">
    <property type="component" value="Unassembled WGS sequence"/>
</dbReference>
<keyword evidence="3" id="KW-1185">Reference proteome</keyword>
<dbReference type="RefSeq" id="WP_121899834.1">
    <property type="nucleotide sequence ID" value="NZ_REFW01000001.1"/>
</dbReference>
<dbReference type="Gene3D" id="3.40.50.720">
    <property type="entry name" value="NAD(P)-binding Rossmann-like Domain"/>
    <property type="match status" value="1"/>
</dbReference>
<dbReference type="AlphaFoldDB" id="A0A3M0GAG6"/>
<feature type="domain" description="NAD-dependent epimerase/dehydratase" evidence="1">
    <location>
        <begin position="3"/>
        <end position="160"/>
    </location>
</feature>
<reference evidence="2 3" key="1">
    <citation type="submission" date="2018-10" db="EMBL/GenBank/DDBJ databases">
        <title>Tessaracoccus antarcticuss sp. nov., isolated from sediment.</title>
        <authorList>
            <person name="Zhou L.Y."/>
            <person name="Du Z.J."/>
        </authorList>
    </citation>
    <scope>NUCLEOTIDE SEQUENCE [LARGE SCALE GENOMIC DNA]</scope>
    <source>
        <strain evidence="2 3">JDX10</strain>
    </source>
</reference>
<evidence type="ECO:0000259" key="1">
    <source>
        <dbReference type="Pfam" id="PF01370"/>
    </source>
</evidence>
<proteinExistence type="predicted"/>
<dbReference type="Pfam" id="PF01370">
    <property type="entry name" value="Epimerase"/>
    <property type="match status" value="1"/>
</dbReference>
<name>A0A3M0GAG6_9ACTN</name>
<sequence>MKIVVIGGSGHVASLVVPRLGVEHDVTVADLKQAPWWDGKFVSLDVTDHAQLPALFDGVEALIYMAMGPMEGWGSTAWSRQHFDVNVTGAYLAIQAAGHAGVRRIVHTSSGSVFSDWVNRDPGDSPDATDAYGLSKGCGEVIARAAATQFAIPVVALRLFLPKEDGEYLAMTGGDAGIATAGSDVARAYLSALAADLPAGFHTVHISGNRDETIVVGSARDLLGWEALVH</sequence>
<gene>
    <name evidence="2" type="ORF">EAX62_01035</name>
</gene>
<evidence type="ECO:0000313" key="3">
    <source>
        <dbReference type="Proteomes" id="UP000275256"/>
    </source>
</evidence>
<dbReference type="SUPFAM" id="SSF51735">
    <property type="entry name" value="NAD(P)-binding Rossmann-fold domains"/>
    <property type="match status" value="1"/>
</dbReference>
<dbReference type="InterPro" id="IPR036291">
    <property type="entry name" value="NAD(P)-bd_dom_sf"/>
</dbReference>
<accession>A0A3M0GAG6</accession>
<dbReference type="OrthoDB" id="9795501at2"/>
<organism evidence="2 3">
    <name type="scientific">Tessaracoccus antarcticus</name>
    <dbReference type="NCBI Taxonomy" id="2479848"/>
    <lineage>
        <taxon>Bacteria</taxon>
        <taxon>Bacillati</taxon>
        <taxon>Actinomycetota</taxon>
        <taxon>Actinomycetes</taxon>
        <taxon>Propionibacteriales</taxon>
        <taxon>Propionibacteriaceae</taxon>
        <taxon>Tessaracoccus</taxon>
    </lineage>
</organism>
<dbReference type="InterPro" id="IPR001509">
    <property type="entry name" value="Epimerase_deHydtase"/>
</dbReference>
<evidence type="ECO:0000313" key="2">
    <source>
        <dbReference type="EMBL" id="RMB61287.1"/>
    </source>
</evidence>
<comment type="caution">
    <text evidence="2">The sequence shown here is derived from an EMBL/GenBank/DDBJ whole genome shotgun (WGS) entry which is preliminary data.</text>
</comment>